<evidence type="ECO:0000256" key="4">
    <source>
        <dbReference type="ARBA" id="ARBA00022801"/>
    </source>
</evidence>
<feature type="domain" description="RecJ OB" evidence="9">
    <location>
        <begin position="457"/>
        <end position="561"/>
    </location>
</feature>
<dbReference type="Pfam" id="PF02272">
    <property type="entry name" value="DHHA1"/>
    <property type="match status" value="1"/>
</dbReference>
<dbReference type="InterPro" id="IPR004610">
    <property type="entry name" value="RecJ"/>
</dbReference>
<organism evidence="10 11">
    <name type="scientific">Limosilactobacillus coleohominis</name>
    <dbReference type="NCBI Taxonomy" id="181675"/>
    <lineage>
        <taxon>Bacteria</taxon>
        <taxon>Bacillati</taxon>
        <taxon>Bacillota</taxon>
        <taxon>Bacilli</taxon>
        <taxon>Lactobacillales</taxon>
        <taxon>Lactobacillaceae</taxon>
        <taxon>Limosilactobacillus</taxon>
    </lineage>
</organism>
<keyword evidence="3" id="KW-0540">Nuclease</keyword>
<name>A0ABS2GXT3_9LACO</name>
<dbReference type="Pfam" id="PF01368">
    <property type="entry name" value="DHH"/>
    <property type="match status" value="1"/>
</dbReference>
<dbReference type="GO" id="GO:0004527">
    <property type="term" value="F:exonuclease activity"/>
    <property type="evidence" value="ECO:0007669"/>
    <property type="project" value="UniProtKB-KW"/>
</dbReference>
<dbReference type="InterPro" id="IPR038763">
    <property type="entry name" value="DHH_sf"/>
</dbReference>
<dbReference type="Proteomes" id="UP000785625">
    <property type="component" value="Unassembled WGS sequence"/>
</dbReference>
<dbReference type="NCBIfam" id="TIGR00644">
    <property type="entry name" value="recJ"/>
    <property type="match status" value="1"/>
</dbReference>
<evidence type="ECO:0000259" key="8">
    <source>
        <dbReference type="Pfam" id="PF10141"/>
    </source>
</evidence>
<sequence>MLDAKFNWQMIPQQPDEQVKEIQEQCQIPPILANLLVARGLTNAHDAQLFLKSQLQQIQLPNQLHDMEKAVKRIRKSINEGQKITVYGDYDADGMTATSIMFEALETLGANVNYYIPNRFRDGYGPNQKAYQKIIDDGTKLIITVDNGVTGKNEVAFAKENDVDVVITDHHSIPQELPDAEAIVHPQFPGSEYSFGDLSGVGVAFKVAWALLDEFPSEMLDLVAIGEIADLVSMAKENHALVKLGIQQLQQGLRPGIHALLKIAGVDESNLTSQDISFALAPRLNALGRIADGNDGVKLLTTVSENEADQLAHQVDQCNKERQLLVDQIFKEAKVKALAPDNLTRKTLLIVGHGWHQGVLGIVASKIVEATGKPTIIASVNDGELVAKGSGRSVEGYDLFAALDPHRKLMTAFGGHVMACGMSFMITQVPAIAKVLEEAADQQKLDLNQKPKLRVAGRISPNDVTQELYNAIQKLAPFGPDNDEPVFEIDTPEIVKAQQIGNSNQHLKFGINSQGQVIDVLAFNHGEQLHYFDPGAQVKLAVKLSMNNWRGQKQVQLMLTDGESSGTLILDQRAKRLVPSMFTDQADYIVFNDQLRKNIEGNTAGRVLNGSQPVKGTNSNELVIVDVPESIDELVHVLQSNKGVSEVKLYLYNFKNVHHSDLPTRKHFVRLFQTIRQHGQINLNNQMEDLSNYLQISTEQLIFMTKVFLELRFVTIKNGLLNLASNIHKGELKETETYRKYAKRLQVERVLIKSDTRSLNEWIQKNLGSN</sequence>
<dbReference type="InterPro" id="IPR003156">
    <property type="entry name" value="DHHA1_dom"/>
</dbReference>
<comment type="caution">
    <text evidence="10">The sequence shown here is derived from an EMBL/GenBank/DDBJ whole genome shotgun (WGS) entry which is preliminary data.</text>
</comment>
<dbReference type="PANTHER" id="PTHR30255">
    <property type="entry name" value="SINGLE-STRANDED-DNA-SPECIFIC EXONUCLEASE RECJ"/>
    <property type="match status" value="1"/>
</dbReference>
<feature type="domain" description="DDH" evidence="6">
    <location>
        <begin position="83"/>
        <end position="226"/>
    </location>
</feature>
<dbReference type="Gene3D" id="3.90.1640.30">
    <property type="match status" value="1"/>
</dbReference>
<reference evidence="10 11" key="1">
    <citation type="journal article" date="2021" name="Sci. Rep.">
        <title>The distribution of antibiotic resistance genes in chicken gut microbiota commensals.</title>
        <authorList>
            <person name="Juricova H."/>
            <person name="Matiasovicova J."/>
            <person name="Kubasova T."/>
            <person name="Cejkova D."/>
            <person name="Rychlik I."/>
        </authorList>
    </citation>
    <scope>NUCLEOTIDE SEQUENCE [LARGE SCALE GENOMIC DNA]</scope>
    <source>
        <strain evidence="10 11">An574</strain>
    </source>
</reference>
<dbReference type="Gene3D" id="2.40.50.460">
    <property type="match status" value="1"/>
</dbReference>
<evidence type="ECO:0000256" key="1">
    <source>
        <dbReference type="ARBA" id="ARBA00005915"/>
    </source>
</evidence>
<dbReference type="InterPro" id="IPR018779">
    <property type="entry name" value="RecJ_C"/>
</dbReference>
<gene>
    <name evidence="10" type="primary">recJ</name>
    <name evidence="10" type="ORF">H5975_01425</name>
</gene>
<dbReference type="Pfam" id="PF10141">
    <property type="entry name" value="ssDNA-exonuc_C"/>
    <property type="match status" value="1"/>
</dbReference>
<dbReference type="RefSeq" id="WP_204784571.1">
    <property type="nucleotide sequence ID" value="NZ_JACJKU010000007.1"/>
</dbReference>
<evidence type="ECO:0000256" key="2">
    <source>
        <dbReference type="ARBA" id="ARBA00019841"/>
    </source>
</evidence>
<keyword evidence="5 10" id="KW-0269">Exonuclease</keyword>
<evidence type="ECO:0000259" key="9">
    <source>
        <dbReference type="Pfam" id="PF17768"/>
    </source>
</evidence>
<dbReference type="EMBL" id="JACJKU010000007">
    <property type="protein sequence ID" value="MBM6940159.1"/>
    <property type="molecule type" value="Genomic_DNA"/>
</dbReference>
<dbReference type="PANTHER" id="PTHR30255:SF2">
    <property type="entry name" value="SINGLE-STRANDED-DNA-SPECIFIC EXONUCLEASE RECJ"/>
    <property type="match status" value="1"/>
</dbReference>
<dbReference type="SUPFAM" id="SSF64182">
    <property type="entry name" value="DHH phosphoesterases"/>
    <property type="match status" value="1"/>
</dbReference>
<dbReference type="InterPro" id="IPR041122">
    <property type="entry name" value="RecJ_OB"/>
</dbReference>
<evidence type="ECO:0000256" key="3">
    <source>
        <dbReference type="ARBA" id="ARBA00022722"/>
    </source>
</evidence>
<keyword evidence="11" id="KW-1185">Reference proteome</keyword>
<proteinExistence type="inferred from homology"/>
<evidence type="ECO:0000259" key="7">
    <source>
        <dbReference type="Pfam" id="PF02272"/>
    </source>
</evidence>
<dbReference type="InterPro" id="IPR051673">
    <property type="entry name" value="SSDNA_exonuclease_RecJ"/>
</dbReference>
<feature type="domain" description="DHHA1" evidence="7">
    <location>
        <begin position="351"/>
        <end position="439"/>
    </location>
</feature>
<evidence type="ECO:0000313" key="10">
    <source>
        <dbReference type="EMBL" id="MBM6940159.1"/>
    </source>
</evidence>
<evidence type="ECO:0000313" key="11">
    <source>
        <dbReference type="Proteomes" id="UP000785625"/>
    </source>
</evidence>
<comment type="similarity">
    <text evidence="1">Belongs to the RecJ family.</text>
</comment>
<keyword evidence="4" id="KW-0378">Hydrolase</keyword>
<feature type="domain" description="Single-stranded-DNA-specific exonuclease RecJ C-terminal" evidence="8">
    <location>
        <begin position="569"/>
        <end position="763"/>
    </location>
</feature>
<evidence type="ECO:0000256" key="5">
    <source>
        <dbReference type="ARBA" id="ARBA00022839"/>
    </source>
</evidence>
<evidence type="ECO:0000259" key="6">
    <source>
        <dbReference type="Pfam" id="PF01368"/>
    </source>
</evidence>
<dbReference type="InterPro" id="IPR001667">
    <property type="entry name" value="DDH_dom"/>
</dbReference>
<accession>A0ABS2GXT3</accession>
<dbReference type="Pfam" id="PF17768">
    <property type="entry name" value="RecJ_OB"/>
    <property type="match status" value="1"/>
</dbReference>
<protein>
    <recommendedName>
        <fullName evidence="2">Single-stranded-DNA-specific exonuclease RecJ</fullName>
    </recommendedName>
</protein>